<dbReference type="SUPFAM" id="SSF63411">
    <property type="entry name" value="LuxS/MPP-like metallohydrolase"/>
    <property type="match status" value="1"/>
</dbReference>
<accession>A0A2M7V2B0</accession>
<protein>
    <recommendedName>
        <fullName evidence="3">Peptidase M16 N-terminal domain-containing protein</fullName>
    </recommendedName>
</protein>
<dbReference type="GO" id="GO:0046872">
    <property type="term" value="F:metal ion binding"/>
    <property type="evidence" value="ECO:0007669"/>
    <property type="project" value="InterPro"/>
</dbReference>
<dbReference type="AlphaFoldDB" id="A0A2M7V2B0"/>
<evidence type="ECO:0008006" key="3">
    <source>
        <dbReference type="Google" id="ProtNLM"/>
    </source>
</evidence>
<evidence type="ECO:0000313" key="1">
    <source>
        <dbReference type="EMBL" id="PIZ92555.1"/>
    </source>
</evidence>
<name>A0A2M7V2B0_9BACT</name>
<dbReference type="Gene3D" id="3.30.830.10">
    <property type="entry name" value="Metalloenzyme, LuxS/M16 peptidase-like"/>
    <property type="match status" value="1"/>
</dbReference>
<proteinExistence type="predicted"/>
<comment type="caution">
    <text evidence="1">The sequence shown here is derived from an EMBL/GenBank/DDBJ whole genome shotgun (WGS) entry which is preliminary data.</text>
</comment>
<organism evidence="1 2">
    <name type="scientific">Candidatus Magasanikbacteria bacterium CG_4_10_14_0_2_um_filter_41_31</name>
    <dbReference type="NCBI Taxonomy" id="1974639"/>
    <lineage>
        <taxon>Bacteria</taxon>
        <taxon>Candidatus Magasanikiibacteriota</taxon>
    </lineage>
</organism>
<dbReference type="Proteomes" id="UP000230078">
    <property type="component" value="Unassembled WGS sequence"/>
</dbReference>
<dbReference type="InterPro" id="IPR011249">
    <property type="entry name" value="Metalloenz_LuxS/M16"/>
</dbReference>
<reference evidence="2" key="1">
    <citation type="submission" date="2017-09" db="EMBL/GenBank/DDBJ databases">
        <title>Depth-based differentiation of microbial function through sediment-hosted aquifers and enrichment of novel symbionts in the deep terrestrial subsurface.</title>
        <authorList>
            <person name="Probst A.J."/>
            <person name="Ladd B."/>
            <person name="Jarett J.K."/>
            <person name="Geller-Mcgrath D.E."/>
            <person name="Sieber C.M.K."/>
            <person name="Emerson J.B."/>
            <person name="Anantharaman K."/>
            <person name="Thomas B.C."/>
            <person name="Malmstrom R."/>
            <person name="Stieglmeier M."/>
            <person name="Klingl A."/>
            <person name="Woyke T."/>
            <person name="Ryan C.M."/>
            <person name="Banfield J.F."/>
        </authorList>
    </citation>
    <scope>NUCLEOTIDE SEQUENCE [LARGE SCALE GENOMIC DNA]</scope>
</reference>
<dbReference type="EMBL" id="PFPI01000056">
    <property type="protein sequence ID" value="PIZ92555.1"/>
    <property type="molecule type" value="Genomic_DNA"/>
</dbReference>
<gene>
    <name evidence="1" type="ORF">COX83_04010</name>
</gene>
<evidence type="ECO:0000313" key="2">
    <source>
        <dbReference type="Proteomes" id="UP000230078"/>
    </source>
</evidence>
<sequence>MRYHHTTPWNNTIAFCILFDVRNLELKKTQFPLLHFAEHLMFVETQHLDGNSLRVQKNLLFEALEAYTSFDFLDITVVCSRGDLAQVCSTLKEMIFTWQCNEIQFQKVKEDIITEIKDAKELLVHKSMASLKDLALEEIDLIVNVTGDEKTIHALTFSELQEITHVWQTMLKYAPRSLLVAGPTLAEAEINMLDEVLEMKHHTQSIPLRSPIPFGSRYFRRTETHAVVINTAFSSLFFLLFQRLYSIRHMNLNTDWEFSFARDTNHLFYLASATDDKPLDDSAVEKFFLRKPTNEEFLLIQRLLVQELDTLNDGIYPKEIIGWMDIFQVRNIPETQKKTFSEIQDMFRVIPYLDFLHQWKKVFGHFKKK</sequence>